<dbReference type="EMBL" id="JAYRBN010000028">
    <property type="protein sequence ID" value="KAL2748976.1"/>
    <property type="molecule type" value="Genomic_DNA"/>
</dbReference>
<comment type="caution">
    <text evidence="2">The sequence shown here is derived from an EMBL/GenBank/DDBJ whole genome shotgun (WGS) entry which is preliminary data.</text>
</comment>
<evidence type="ECO:0000313" key="2">
    <source>
        <dbReference type="EMBL" id="KAL2748976.1"/>
    </source>
</evidence>
<reference evidence="2 3" key="1">
    <citation type="journal article" date="2024" name="Ann. Entomol. Soc. Am.">
        <title>Genomic analyses of the southern and eastern yellowjacket wasps (Hymenoptera: Vespidae) reveal evolutionary signatures of social life.</title>
        <authorList>
            <person name="Catto M.A."/>
            <person name="Caine P.B."/>
            <person name="Orr S.E."/>
            <person name="Hunt B.G."/>
            <person name="Goodisman M.A.D."/>
        </authorList>
    </citation>
    <scope>NUCLEOTIDE SEQUENCE [LARGE SCALE GENOMIC DNA]</scope>
    <source>
        <strain evidence="2">232</strain>
        <tissue evidence="2">Head and thorax</tissue>
    </source>
</reference>
<protein>
    <submittedName>
        <fullName evidence="2">Uncharacterized protein</fullName>
    </submittedName>
</protein>
<dbReference type="AlphaFoldDB" id="A0ABD2CV13"/>
<keyword evidence="3" id="KW-1185">Reference proteome</keyword>
<feature type="compositionally biased region" description="Basic and acidic residues" evidence="1">
    <location>
        <begin position="133"/>
        <end position="142"/>
    </location>
</feature>
<gene>
    <name evidence="2" type="ORF">V1477_002586</name>
</gene>
<feature type="region of interest" description="Disordered" evidence="1">
    <location>
        <begin position="107"/>
        <end position="142"/>
    </location>
</feature>
<evidence type="ECO:0000256" key="1">
    <source>
        <dbReference type="SAM" id="MobiDB-lite"/>
    </source>
</evidence>
<proteinExistence type="predicted"/>
<evidence type="ECO:0000313" key="3">
    <source>
        <dbReference type="Proteomes" id="UP001607303"/>
    </source>
</evidence>
<dbReference type="Proteomes" id="UP001607303">
    <property type="component" value="Unassembled WGS sequence"/>
</dbReference>
<organism evidence="2 3">
    <name type="scientific">Vespula maculifrons</name>
    <name type="common">Eastern yellow jacket</name>
    <name type="synonym">Wasp</name>
    <dbReference type="NCBI Taxonomy" id="7453"/>
    <lineage>
        <taxon>Eukaryota</taxon>
        <taxon>Metazoa</taxon>
        <taxon>Ecdysozoa</taxon>
        <taxon>Arthropoda</taxon>
        <taxon>Hexapoda</taxon>
        <taxon>Insecta</taxon>
        <taxon>Pterygota</taxon>
        <taxon>Neoptera</taxon>
        <taxon>Endopterygota</taxon>
        <taxon>Hymenoptera</taxon>
        <taxon>Apocrita</taxon>
        <taxon>Aculeata</taxon>
        <taxon>Vespoidea</taxon>
        <taxon>Vespidae</taxon>
        <taxon>Vespinae</taxon>
        <taxon>Vespula</taxon>
    </lineage>
</organism>
<name>A0ABD2CV13_VESMC</name>
<sequence>MEQSQAKPHGTFSSAWTMEMVELRILPENIARCIIETTVSMEKAGRGDGSWSNFNCAHFDASVSINLLLVCGCIPIGGRYRFISEEEKRASRIVNGLPSREENYEIQKAQTQDRSGLSARLDDVRSVSPESDGSLRDWIRNP</sequence>
<accession>A0ABD2CV13</accession>